<keyword evidence="4" id="KW-1185">Reference proteome</keyword>
<accession>A0A9X2GY37</accession>
<sequence>MLSLARQDLNTLAAAELSRQVQQQGVCRTADDPDAWFPPEPNRSGRESKEAWQARRAAYEQTAERLCGGCPARAACLELALQEEAKLPRTWVHGVQGGKAPWQRQAMLRSRTRHSRAGQAAAGVAS</sequence>
<proteinExistence type="predicted"/>
<dbReference type="InterPro" id="IPR034768">
    <property type="entry name" value="4FE4S_WBL"/>
</dbReference>
<protein>
    <recommendedName>
        <fullName evidence="2">4Fe-4S Wbl-type domain-containing protein</fullName>
    </recommendedName>
</protein>
<dbReference type="Pfam" id="PF02467">
    <property type="entry name" value="Whib"/>
    <property type="match status" value="1"/>
</dbReference>
<evidence type="ECO:0000313" key="3">
    <source>
        <dbReference type="EMBL" id="MCP2365779.1"/>
    </source>
</evidence>
<dbReference type="EMBL" id="JAMZEB010000004">
    <property type="protein sequence ID" value="MCP2365779.1"/>
    <property type="molecule type" value="Genomic_DNA"/>
</dbReference>
<feature type="region of interest" description="Disordered" evidence="1">
    <location>
        <begin position="24"/>
        <end position="51"/>
    </location>
</feature>
<evidence type="ECO:0000256" key="1">
    <source>
        <dbReference type="SAM" id="MobiDB-lite"/>
    </source>
</evidence>
<gene>
    <name evidence="3" type="ORF">HD597_012883</name>
</gene>
<dbReference type="AlphaFoldDB" id="A0A9X2GY37"/>
<dbReference type="Proteomes" id="UP001139648">
    <property type="component" value="Unassembled WGS sequence"/>
</dbReference>
<reference evidence="3" key="1">
    <citation type="submission" date="2022-06" db="EMBL/GenBank/DDBJ databases">
        <title>Sequencing the genomes of 1000 actinobacteria strains.</title>
        <authorList>
            <person name="Klenk H.-P."/>
        </authorList>
    </citation>
    <scope>NUCLEOTIDE SEQUENCE</scope>
    <source>
        <strain evidence="3">DSM 46694</strain>
    </source>
</reference>
<evidence type="ECO:0000259" key="2">
    <source>
        <dbReference type="PROSITE" id="PS51674"/>
    </source>
</evidence>
<organism evidence="3 4">
    <name type="scientific">Nonomuraea thailandensis</name>
    <dbReference type="NCBI Taxonomy" id="1188745"/>
    <lineage>
        <taxon>Bacteria</taxon>
        <taxon>Bacillati</taxon>
        <taxon>Actinomycetota</taxon>
        <taxon>Actinomycetes</taxon>
        <taxon>Streptosporangiales</taxon>
        <taxon>Streptosporangiaceae</taxon>
        <taxon>Nonomuraea</taxon>
    </lineage>
</organism>
<dbReference type="PROSITE" id="PS51674">
    <property type="entry name" value="4FE4S_WBL"/>
    <property type="match status" value="1"/>
</dbReference>
<comment type="caution">
    <text evidence="3">The sequence shown here is derived from an EMBL/GenBank/DDBJ whole genome shotgun (WGS) entry which is preliminary data.</text>
</comment>
<evidence type="ECO:0000313" key="4">
    <source>
        <dbReference type="Proteomes" id="UP001139648"/>
    </source>
</evidence>
<dbReference type="RefSeq" id="WP_253760300.1">
    <property type="nucleotide sequence ID" value="NZ_JAMZEB010000004.1"/>
</dbReference>
<feature type="domain" description="4Fe-4S Wbl-type" evidence="2">
    <location>
        <begin position="26"/>
        <end position="106"/>
    </location>
</feature>
<name>A0A9X2GY37_9ACTN</name>